<dbReference type="Proteomes" id="UP000308005">
    <property type="component" value="Unassembled WGS sequence"/>
</dbReference>
<feature type="chain" id="PRO_5020238035" description="Secreted protein" evidence="1">
    <location>
        <begin position="20"/>
        <end position="93"/>
    </location>
</feature>
<comment type="caution">
    <text evidence="2">The sequence shown here is derived from an EMBL/GenBank/DDBJ whole genome shotgun (WGS) entry which is preliminary data.</text>
</comment>
<keyword evidence="1" id="KW-0732">Signal</keyword>
<dbReference type="AlphaFoldDB" id="A0A4S9U119"/>
<evidence type="ECO:0000313" key="2">
    <source>
        <dbReference type="EMBL" id="THZ30645.1"/>
    </source>
</evidence>
<accession>A0A4S9U119</accession>
<gene>
    <name evidence="2" type="ORF">D6C91_01072</name>
</gene>
<reference evidence="2 3" key="1">
    <citation type="submission" date="2018-10" db="EMBL/GenBank/DDBJ databases">
        <title>Fifty Aureobasidium pullulans genomes reveal a recombining polyextremotolerant generalist.</title>
        <authorList>
            <person name="Gostincar C."/>
            <person name="Turk M."/>
            <person name="Zajc J."/>
            <person name="Gunde-Cimerman N."/>
        </authorList>
    </citation>
    <scope>NUCLEOTIDE SEQUENCE [LARGE SCALE GENOMIC DNA]</scope>
    <source>
        <strain evidence="2 3">EXF-3863</strain>
    </source>
</reference>
<dbReference type="EMBL" id="QZBM01000020">
    <property type="protein sequence ID" value="THZ30645.1"/>
    <property type="molecule type" value="Genomic_DNA"/>
</dbReference>
<organism evidence="2 3">
    <name type="scientific">Aureobasidium pullulans</name>
    <name type="common">Black yeast</name>
    <name type="synonym">Pullularia pullulans</name>
    <dbReference type="NCBI Taxonomy" id="5580"/>
    <lineage>
        <taxon>Eukaryota</taxon>
        <taxon>Fungi</taxon>
        <taxon>Dikarya</taxon>
        <taxon>Ascomycota</taxon>
        <taxon>Pezizomycotina</taxon>
        <taxon>Dothideomycetes</taxon>
        <taxon>Dothideomycetidae</taxon>
        <taxon>Dothideales</taxon>
        <taxon>Saccotheciaceae</taxon>
        <taxon>Aureobasidium</taxon>
    </lineage>
</organism>
<evidence type="ECO:0008006" key="4">
    <source>
        <dbReference type="Google" id="ProtNLM"/>
    </source>
</evidence>
<proteinExistence type="predicted"/>
<evidence type="ECO:0000313" key="3">
    <source>
        <dbReference type="Proteomes" id="UP000308005"/>
    </source>
</evidence>
<evidence type="ECO:0000256" key="1">
    <source>
        <dbReference type="SAM" id="SignalP"/>
    </source>
</evidence>
<feature type="signal peptide" evidence="1">
    <location>
        <begin position="1"/>
        <end position="19"/>
    </location>
</feature>
<name>A0A4S9U119_AURPU</name>
<sequence length="93" mass="10092">MLYLLLFTSLLVLLTQTSAQNLNVSTIAVQNGSSILECWSLQSPTTGAGASNYPLGNFTNAFIGAIPPHTYIGAAWPRSIQYFLPSAFPTRFH</sequence>
<protein>
    <recommendedName>
        <fullName evidence="4">Secreted protein</fullName>
    </recommendedName>
</protein>